<sequence length="68" mass="7855">MRKAHTMRTRSRAVHLVGVMRKAHTMRTDSRAVHLVGVMRKAHTMRTDSRAVPSGWSNEKGSHYEDRK</sequence>
<name>A0A9D3Z1Y2_DREPO</name>
<evidence type="ECO:0000313" key="2">
    <source>
        <dbReference type="EMBL" id="KAH3710214.1"/>
    </source>
</evidence>
<reference evidence="2" key="1">
    <citation type="journal article" date="2019" name="bioRxiv">
        <title>The Genome of the Zebra Mussel, Dreissena polymorpha: A Resource for Invasive Species Research.</title>
        <authorList>
            <person name="McCartney M.A."/>
            <person name="Auch B."/>
            <person name="Kono T."/>
            <person name="Mallez S."/>
            <person name="Zhang Y."/>
            <person name="Obille A."/>
            <person name="Becker A."/>
            <person name="Abrahante J.E."/>
            <person name="Garbe J."/>
            <person name="Badalamenti J.P."/>
            <person name="Herman A."/>
            <person name="Mangelson H."/>
            <person name="Liachko I."/>
            <person name="Sullivan S."/>
            <person name="Sone E.D."/>
            <person name="Koren S."/>
            <person name="Silverstein K.A.T."/>
            <person name="Beckman K.B."/>
            <person name="Gohl D.M."/>
        </authorList>
    </citation>
    <scope>NUCLEOTIDE SEQUENCE</scope>
    <source>
        <strain evidence="2">Duluth1</strain>
        <tissue evidence="2">Whole animal</tissue>
    </source>
</reference>
<proteinExistence type="predicted"/>
<dbReference type="Proteomes" id="UP000828390">
    <property type="component" value="Unassembled WGS sequence"/>
</dbReference>
<dbReference type="EMBL" id="JAIWYP010000014">
    <property type="protein sequence ID" value="KAH3710214.1"/>
    <property type="molecule type" value="Genomic_DNA"/>
</dbReference>
<organism evidence="2 3">
    <name type="scientific">Dreissena polymorpha</name>
    <name type="common">Zebra mussel</name>
    <name type="synonym">Mytilus polymorpha</name>
    <dbReference type="NCBI Taxonomy" id="45954"/>
    <lineage>
        <taxon>Eukaryota</taxon>
        <taxon>Metazoa</taxon>
        <taxon>Spiralia</taxon>
        <taxon>Lophotrochozoa</taxon>
        <taxon>Mollusca</taxon>
        <taxon>Bivalvia</taxon>
        <taxon>Autobranchia</taxon>
        <taxon>Heteroconchia</taxon>
        <taxon>Euheterodonta</taxon>
        <taxon>Imparidentia</taxon>
        <taxon>Neoheterodontei</taxon>
        <taxon>Myida</taxon>
        <taxon>Dreissenoidea</taxon>
        <taxon>Dreissenidae</taxon>
        <taxon>Dreissena</taxon>
    </lineage>
</organism>
<protein>
    <submittedName>
        <fullName evidence="2">Uncharacterized protein</fullName>
    </submittedName>
</protein>
<keyword evidence="3" id="KW-1185">Reference proteome</keyword>
<feature type="region of interest" description="Disordered" evidence="1">
    <location>
        <begin position="44"/>
        <end position="68"/>
    </location>
</feature>
<evidence type="ECO:0000256" key="1">
    <source>
        <dbReference type="SAM" id="MobiDB-lite"/>
    </source>
</evidence>
<gene>
    <name evidence="2" type="ORF">DPMN_069685</name>
</gene>
<comment type="caution">
    <text evidence="2">The sequence shown here is derived from an EMBL/GenBank/DDBJ whole genome shotgun (WGS) entry which is preliminary data.</text>
</comment>
<evidence type="ECO:0000313" key="3">
    <source>
        <dbReference type="Proteomes" id="UP000828390"/>
    </source>
</evidence>
<dbReference type="AlphaFoldDB" id="A0A9D3Z1Y2"/>
<accession>A0A9D3Z1Y2</accession>
<reference evidence="2" key="2">
    <citation type="submission" date="2020-11" db="EMBL/GenBank/DDBJ databases">
        <authorList>
            <person name="McCartney M.A."/>
            <person name="Auch B."/>
            <person name="Kono T."/>
            <person name="Mallez S."/>
            <person name="Becker A."/>
            <person name="Gohl D.M."/>
            <person name="Silverstein K.A.T."/>
            <person name="Koren S."/>
            <person name="Bechman K.B."/>
            <person name="Herman A."/>
            <person name="Abrahante J.E."/>
            <person name="Garbe J."/>
        </authorList>
    </citation>
    <scope>NUCLEOTIDE SEQUENCE</scope>
    <source>
        <strain evidence="2">Duluth1</strain>
        <tissue evidence="2">Whole animal</tissue>
    </source>
</reference>